<evidence type="ECO:0000259" key="11">
    <source>
        <dbReference type="Pfam" id="PF04452"/>
    </source>
</evidence>
<name>A0A382K1G1_9ZZZZ</name>
<dbReference type="SUPFAM" id="SSF75217">
    <property type="entry name" value="alpha/beta knot"/>
    <property type="match status" value="1"/>
</dbReference>
<evidence type="ECO:0000256" key="3">
    <source>
        <dbReference type="ARBA" id="ARBA00012328"/>
    </source>
</evidence>
<evidence type="ECO:0000256" key="1">
    <source>
        <dbReference type="ARBA" id="ARBA00004496"/>
    </source>
</evidence>
<dbReference type="InterPro" id="IPR029026">
    <property type="entry name" value="tRNA_m1G_MTases_N"/>
</dbReference>
<evidence type="ECO:0000256" key="4">
    <source>
        <dbReference type="ARBA" id="ARBA00022490"/>
    </source>
</evidence>
<comment type="catalytic activity">
    <reaction evidence="10">
        <text>uridine(1498) in 16S rRNA + S-adenosyl-L-methionine = N(3)-methyluridine(1498) in 16S rRNA + S-adenosyl-L-homocysteine + H(+)</text>
        <dbReference type="Rhea" id="RHEA:42920"/>
        <dbReference type="Rhea" id="RHEA-COMP:10283"/>
        <dbReference type="Rhea" id="RHEA-COMP:10284"/>
        <dbReference type="ChEBI" id="CHEBI:15378"/>
        <dbReference type="ChEBI" id="CHEBI:57856"/>
        <dbReference type="ChEBI" id="CHEBI:59789"/>
        <dbReference type="ChEBI" id="CHEBI:65315"/>
        <dbReference type="ChEBI" id="CHEBI:74502"/>
        <dbReference type="EC" id="2.1.1.193"/>
    </reaction>
</comment>
<dbReference type="EC" id="2.1.1.193" evidence="3"/>
<dbReference type="InterPro" id="IPR015947">
    <property type="entry name" value="PUA-like_sf"/>
</dbReference>
<dbReference type="GO" id="GO:0070042">
    <property type="term" value="F:rRNA (uridine-N3-)-methyltransferase activity"/>
    <property type="evidence" value="ECO:0007669"/>
    <property type="project" value="TreeGrafter"/>
</dbReference>
<dbReference type="Gene3D" id="3.40.1280.10">
    <property type="match status" value="1"/>
</dbReference>
<evidence type="ECO:0000256" key="6">
    <source>
        <dbReference type="ARBA" id="ARBA00022603"/>
    </source>
</evidence>
<proteinExistence type="inferred from homology"/>
<dbReference type="InterPro" id="IPR006700">
    <property type="entry name" value="RsmE"/>
</dbReference>
<keyword evidence="8" id="KW-0949">S-adenosyl-L-methionine</keyword>
<comment type="function">
    <text evidence="9">Specifically methylates the N3 position of the uracil ring of uridine 1498 (m3U1498) in 16S rRNA. Acts on the fully assembled 30S ribosomal subunit.</text>
</comment>
<dbReference type="GO" id="GO:0070475">
    <property type="term" value="P:rRNA base methylation"/>
    <property type="evidence" value="ECO:0007669"/>
    <property type="project" value="TreeGrafter"/>
</dbReference>
<evidence type="ECO:0000256" key="7">
    <source>
        <dbReference type="ARBA" id="ARBA00022679"/>
    </source>
</evidence>
<evidence type="ECO:0000256" key="10">
    <source>
        <dbReference type="ARBA" id="ARBA00047944"/>
    </source>
</evidence>
<dbReference type="NCBIfam" id="TIGR00046">
    <property type="entry name" value="RsmE family RNA methyltransferase"/>
    <property type="match status" value="1"/>
</dbReference>
<dbReference type="Pfam" id="PF04452">
    <property type="entry name" value="Methyltrans_RNA"/>
    <property type="match status" value="1"/>
</dbReference>
<dbReference type="InterPro" id="IPR029028">
    <property type="entry name" value="Alpha/beta_knot_MTases"/>
</dbReference>
<reference evidence="13" key="1">
    <citation type="submission" date="2018-05" db="EMBL/GenBank/DDBJ databases">
        <authorList>
            <person name="Lanie J.A."/>
            <person name="Ng W.-L."/>
            <person name="Kazmierczak K.M."/>
            <person name="Andrzejewski T.M."/>
            <person name="Davidsen T.M."/>
            <person name="Wayne K.J."/>
            <person name="Tettelin H."/>
            <person name="Glass J.I."/>
            <person name="Rusch D."/>
            <person name="Podicherti R."/>
            <person name="Tsui H.-C.T."/>
            <person name="Winkler M.E."/>
        </authorList>
    </citation>
    <scope>NUCLEOTIDE SEQUENCE</scope>
</reference>
<dbReference type="Pfam" id="PF20260">
    <property type="entry name" value="PUA_4"/>
    <property type="match status" value="1"/>
</dbReference>
<dbReference type="InterPro" id="IPR046886">
    <property type="entry name" value="RsmE_MTase_dom"/>
</dbReference>
<evidence type="ECO:0000256" key="9">
    <source>
        <dbReference type="ARBA" id="ARBA00025699"/>
    </source>
</evidence>
<evidence type="ECO:0000256" key="2">
    <source>
        <dbReference type="ARBA" id="ARBA00005528"/>
    </source>
</evidence>
<keyword evidence="6" id="KW-0489">Methyltransferase</keyword>
<organism evidence="13">
    <name type="scientific">marine metagenome</name>
    <dbReference type="NCBI Taxonomy" id="408172"/>
    <lineage>
        <taxon>unclassified sequences</taxon>
        <taxon>metagenomes</taxon>
        <taxon>ecological metagenomes</taxon>
    </lineage>
</organism>
<keyword evidence="7" id="KW-0808">Transferase</keyword>
<dbReference type="AlphaFoldDB" id="A0A382K1G1"/>
<protein>
    <recommendedName>
        <fullName evidence="3">16S rRNA (uracil(1498)-N(3))-methyltransferase</fullName>
        <ecNumber evidence="3">2.1.1.193</ecNumber>
    </recommendedName>
</protein>
<evidence type="ECO:0000256" key="8">
    <source>
        <dbReference type="ARBA" id="ARBA00022691"/>
    </source>
</evidence>
<dbReference type="PANTHER" id="PTHR30027">
    <property type="entry name" value="RIBOSOMAL RNA SMALL SUBUNIT METHYLTRANSFERASE E"/>
    <property type="match status" value="1"/>
</dbReference>
<evidence type="ECO:0000256" key="5">
    <source>
        <dbReference type="ARBA" id="ARBA00022552"/>
    </source>
</evidence>
<dbReference type="PANTHER" id="PTHR30027:SF3">
    <property type="entry name" value="16S RRNA (URACIL(1498)-N(3))-METHYLTRANSFERASE"/>
    <property type="match status" value="1"/>
</dbReference>
<feature type="domain" description="Ribosomal RNA small subunit methyltransferase E methyltransferase" evidence="11">
    <location>
        <begin position="74"/>
        <end position="238"/>
    </location>
</feature>
<accession>A0A382K1G1</accession>
<comment type="subcellular location">
    <subcellularLocation>
        <location evidence="1">Cytoplasm</location>
    </subcellularLocation>
</comment>
<dbReference type="PIRSF" id="PIRSF015601">
    <property type="entry name" value="MTase_slr0722"/>
    <property type="match status" value="1"/>
</dbReference>
<dbReference type="SUPFAM" id="SSF88697">
    <property type="entry name" value="PUA domain-like"/>
    <property type="match status" value="1"/>
</dbReference>
<keyword evidence="4" id="KW-0963">Cytoplasm</keyword>
<evidence type="ECO:0000313" key="13">
    <source>
        <dbReference type="EMBL" id="SVC16511.1"/>
    </source>
</evidence>
<gene>
    <name evidence="13" type="ORF">METZ01_LOCUS269365</name>
</gene>
<sequence length="247" mass="27810">MKRFFIPKDILRECVIDVPKETCHRIFRVLRMSPGDKVVFFDGSGREKLVQLKEVGRNSVVVDVIKEALVWNEPVTRIILCQSVTKGKKLDWVFQKGTEIGVSEFIPMTSKRSIPSVKPNGDKSQGVRWEKIVTEATEQSGRSSVPIIHTIANFEEVCKTAATRGIGIIAWEKADNYDFKAVELRLGLKSDIYLLIGPEGGFDHQEVEFARNLGLIPFSLGKRILRAETAGLIAASVIFYQRNDFDI</sequence>
<dbReference type="InterPro" id="IPR046887">
    <property type="entry name" value="RsmE_PUA-like"/>
</dbReference>
<keyword evidence="5" id="KW-0698">rRNA processing</keyword>
<dbReference type="GO" id="GO:0005737">
    <property type="term" value="C:cytoplasm"/>
    <property type="evidence" value="ECO:0007669"/>
    <property type="project" value="UniProtKB-SubCell"/>
</dbReference>
<dbReference type="CDD" id="cd18084">
    <property type="entry name" value="RsmE-like"/>
    <property type="match status" value="1"/>
</dbReference>
<dbReference type="EMBL" id="UINC01076904">
    <property type="protein sequence ID" value="SVC16511.1"/>
    <property type="molecule type" value="Genomic_DNA"/>
</dbReference>
<evidence type="ECO:0000259" key="12">
    <source>
        <dbReference type="Pfam" id="PF20260"/>
    </source>
</evidence>
<feature type="domain" description="Ribosomal RNA small subunit methyltransferase E PUA-like" evidence="12">
    <location>
        <begin position="26"/>
        <end position="64"/>
    </location>
</feature>
<comment type="similarity">
    <text evidence="2">Belongs to the RNA methyltransferase RsmE family.</text>
</comment>